<dbReference type="GO" id="GO:0016747">
    <property type="term" value="F:acyltransferase activity, transferring groups other than amino-acyl groups"/>
    <property type="evidence" value="ECO:0007669"/>
    <property type="project" value="InterPro"/>
</dbReference>
<feature type="transmembrane region" description="Helical" evidence="1">
    <location>
        <begin position="106"/>
        <end position="124"/>
    </location>
</feature>
<proteinExistence type="predicted"/>
<accession>F0ELP8</accession>
<sequence>MLWTTAYLWLFPAVQQGKPYTDTATFLLKYVTGDAAPHLWYTIMMLQIQLLMPFFVWLGYKVLTKKKTVWPVLIVATALYVAWYVFYDRQVFEGPHHESWYLLDRFVFSFVIYGIYGEAALIYHETVYRFLYKIRYAFLPVGLALGLLSANHLLHYAGDLSFAHAPYLNTLQSLYSLVLIFAVFMFGSTMIKNNAPQLGTFKWLSTYAYRTYLANVFVFQVLLLCFKDLLLQLPMGIMIIVAYLATASCGFLTSYVLHVLWVTIKGQIKK</sequence>
<dbReference type="Pfam" id="PF01757">
    <property type="entry name" value="Acyl_transf_3"/>
    <property type="match status" value="1"/>
</dbReference>
<evidence type="ECO:0000259" key="2">
    <source>
        <dbReference type="Pfam" id="PF01757"/>
    </source>
</evidence>
<gene>
    <name evidence="3" type="ORF">HMPREF9087_2340</name>
</gene>
<keyword evidence="1" id="KW-0812">Transmembrane</keyword>
<evidence type="ECO:0000256" key="1">
    <source>
        <dbReference type="SAM" id="Phobius"/>
    </source>
</evidence>
<keyword evidence="1" id="KW-1133">Transmembrane helix</keyword>
<feature type="transmembrane region" description="Helical" evidence="1">
    <location>
        <begin position="212"/>
        <end position="231"/>
    </location>
</feature>
<feature type="transmembrane region" description="Helical" evidence="1">
    <location>
        <begin position="174"/>
        <end position="191"/>
    </location>
</feature>
<feature type="transmembrane region" description="Helical" evidence="1">
    <location>
        <begin position="39"/>
        <end position="60"/>
    </location>
</feature>
<feature type="transmembrane region" description="Helical" evidence="1">
    <location>
        <begin position="69"/>
        <end position="86"/>
    </location>
</feature>
<dbReference type="EMBL" id="AEWT01000021">
    <property type="protein sequence ID" value="EGC68982.1"/>
    <property type="molecule type" value="Genomic_DNA"/>
</dbReference>
<name>F0ELP8_ENTCA</name>
<feature type="domain" description="Acyltransferase 3" evidence="2">
    <location>
        <begin position="8"/>
        <end position="254"/>
    </location>
</feature>
<evidence type="ECO:0000313" key="3">
    <source>
        <dbReference type="EMBL" id="EGC68982.1"/>
    </source>
</evidence>
<feature type="transmembrane region" description="Helical" evidence="1">
    <location>
        <begin position="237"/>
        <end position="264"/>
    </location>
</feature>
<comment type="caution">
    <text evidence="3">The sequence shown here is derived from an EMBL/GenBank/DDBJ whole genome shotgun (WGS) entry which is preliminary data.</text>
</comment>
<organism evidence="3 4">
    <name type="scientific">Enterococcus casseliflavus ATCC 12755</name>
    <dbReference type="NCBI Taxonomy" id="888066"/>
    <lineage>
        <taxon>Bacteria</taxon>
        <taxon>Bacillati</taxon>
        <taxon>Bacillota</taxon>
        <taxon>Bacilli</taxon>
        <taxon>Lactobacillales</taxon>
        <taxon>Enterococcaceae</taxon>
        <taxon>Enterococcus</taxon>
    </lineage>
</organism>
<evidence type="ECO:0000313" key="4">
    <source>
        <dbReference type="Proteomes" id="UP000004835"/>
    </source>
</evidence>
<protein>
    <recommendedName>
        <fullName evidence="2">Acyltransferase 3 domain-containing protein</fullName>
    </recommendedName>
</protein>
<dbReference type="Proteomes" id="UP000004835">
    <property type="component" value="Unassembled WGS sequence"/>
</dbReference>
<dbReference type="AlphaFoldDB" id="F0ELP8"/>
<feature type="transmembrane region" description="Helical" evidence="1">
    <location>
        <begin position="136"/>
        <end position="154"/>
    </location>
</feature>
<keyword evidence="1" id="KW-0472">Membrane</keyword>
<dbReference type="HOGENOM" id="CLU_047714_2_0_9"/>
<dbReference type="InterPro" id="IPR002656">
    <property type="entry name" value="Acyl_transf_3_dom"/>
</dbReference>
<reference evidence="3 4" key="1">
    <citation type="submission" date="2011-01" db="EMBL/GenBank/DDBJ databases">
        <authorList>
            <person name="Muzny D."/>
            <person name="Qin X."/>
            <person name="Deng J."/>
            <person name="Jiang H."/>
            <person name="Liu Y."/>
            <person name="Qu J."/>
            <person name="Song X.-Z."/>
            <person name="Zhang L."/>
            <person name="Thornton R."/>
            <person name="Coyle M."/>
            <person name="Francisco L."/>
            <person name="Jackson L."/>
            <person name="Javaid M."/>
            <person name="Korchina V."/>
            <person name="Kovar C."/>
            <person name="Mata R."/>
            <person name="Mathew T."/>
            <person name="Ngo R."/>
            <person name="Nguyen L."/>
            <person name="Nguyen N."/>
            <person name="Okwuonu G."/>
            <person name="Ongeri F."/>
            <person name="Pham C."/>
            <person name="Simmons D."/>
            <person name="Wilczek-Boney K."/>
            <person name="Hale W."/>
            <person name="Jakkamsetti A."/>
            <person name="Pham P."/>
            <person name="Ruth R."/>
            <person name="San Lucas F."/>
            <person name="Warren J."/>
            <person name="Zhang J."/>
            <person name="Zhao Z."/>
            <person name="Zhou C."/>
            <person name="Zhu D."/>
            <person name="Lee S."/>
            <person name="Bess C."/>
            <person name="Blankenburg K."/>
            <person name="Forbes L."/>
            <person name="Fu Q."/>
            <person name="Gubbala S."/>
            <person name="Hirani K."/>
            <person name="Jayaseelan J.C."/>
            <person name="Lara F."/>
            <person name="Munidasa M."/>
            <person name="Palculict T."/>
            <person name="Patil S."/>
            <person name="Pu L.-L."/>
            <person name="Saada N."/>
            <person name="Tang L."/>
            <person name="Weissenberger G."/>
            <person name="Zhu Y."/>
            <person name="Hemphill L."/>
            <person name="Shang Y."/>
            <person name="Youmans B."/>
            <person name="Ayvaz T."/>
            <person name="Ross M."/>
            <person name="Santibanez J."/>
            <person name="Aqrawi P."/>
            <person name="Gross S."/>
            <person name="Joshi V."/>
            <person name="Fowler G."/>
            <person name="Nazareth L."/>
            <person name="Reid J."/>
            <person name="Worley K."/>
            <person name="Petrosino J."/>
            <person name="Highlander S."/>
            <person name="Gibbs R."/>
        </authorList>
    </citation>
    <scope>NUCLEOTIDE SEQUENCE [LARGE SCALE GENOMIC DNA]</scope>
    <source>
        <strain evidence="3 4">ATCC 12755</strain>
    </source>
</reference>